<accession>A0A0G1BC65</accession>
<dbReference type="EMBL" id="LCDB01000018">
    <property type="protein sequence ID" value="KKS43951.1"/>
    <property type="molecule type" value="Genomic_DNA"/>
</dbReference>
<comment type="caution">
    <text evidence="1">The sequence shown here is derived from an EMBL/GenBank/DDBJ whole genome shotgun (WGS) entry which is preliminary data.</text>
</comment>
<dbReference type="AlphaFoldDB" id="A0A0G1BC65"/>
<dbReference type="Pfam" id="PF04350">
    <property type="entry name" value="PilO"/>
    <property type="match status" value="1"/>
</dbReference>
<dbReference type="Proteomes" id="UP000033986">
    <property type="component" value="Unassembled WGS sequence"/>
</dbReference>
<gene>
    <name evidence="1" type="ORF">UV07_C0018G0006</name>
</gene>
<dbReference type="InterPro" id="IPR007445">
    <property type="entry name" value="PilO"/>
</dbReference>
<organism evidence="1 2">
    <name type="scientific">Candidatus Azambacteria bacterium GW2011_GWB1_42_17</name>
    <dbReference type="NCBI Taxonomy" id="1618615"/>
    <lineage>
        <taxon>Bacteria</taxon>
        <taxon>Candidatus Azamiibacteriota</taxon>
    </lineage>
</organism>
<evidence type="ECO:0000313" key="1">
    <source>
        <dbReference type="EMBL" id="KKS43951.1"/>
    </source>
</evidence>
<dbReference type="Gene3D" id="3.30.70.60">
    <property type="match status" value="1"/>
</dbReference>
<dbReference type="InterPro" id="IPR014717">
    <property type="entry name" value="Transl_elong_EF1B/ribsomal_bS6"/>
</dbReference>
<reference evidence="1 2" key="1">
    <citation type="journal article" date="2015" name="Nature">
        <title>rRNA introns, odd ribosomes, and small enigmatic genomes across a large radiation of phyla.</title>
        <authorList>
            <person name="Brown C.T."/>
            <person name="Hug L.A."/>
            <person name="Thomas B.C."/>
            <person name="Sharon I."/>
            <person name="Castelle C.J."/>
            <person name="Singh A."/>
            <person name="Wilkins M.J."/>
            <person name="Williams K.H."/>
            <person name="Banfield J.F."/>
        </authorList>
    </citation>
    <scope>NUCLEOTIDE SEQUENCE [LARGE SCALE GENOMIC DNA]</scope>
</reference>
<dbReference type="GO" id="GO:0043107">
    <property type="term" value="P:type IV pilus-dependent motility"/>
    <property type="evidence" value="ECO:0007669"/>
    <property type="project" value="InterPro"/>
</dbReference>
<protein>
    <recommendedName>
        <fullName evidence="3">Pilus assembly protein, PilO</fullName>
    </recommendedName>
</protein>
<name>A0A0G1BC65_9BACT</name>
<evidence type="ECO:0000313" key="2">
    <source>
        <dbReference type="Proteomes" id="UP000033986"/>
    </source>
</evidence>
<proteinExistence type="predicted"/>
<sequence>MKTSTKRILSIILAALLFLGILIIYASFIRPELAKISEKRALVVSKENLFNNESGAVSEVQNLISQFQSVASLQETVSLALPREENVTDILNHVQSIANISNIKLVSFSVKPLAFEATKQALVKRLGSLEVAVSAEGSYESLKQFLKSLETNVRISNVAGFRFFSTSGQASTSDYKLSLTVETFYQE</sequence>
<dbReference type="GO" id="GO:0043683">
    <property type="term" value="P:type IV pilus assembly"/>
    <property type="evidence" value="ECO:0007669"/>
    <property type="project" value="InterPro"/>
</dbReference>
<evidence type="ECO:0008006" key="3">
    <source>
        <dbReference type="Google" id="ProtNLM"/>
    </source>
</evidence>